<dbReference type="AlphaFoldDB" id="A0A059BRA3"/>
<evidence type="ECO:0000313" key="1">
    <source>
        <dbReference type="EMBL" id="KCW68813.1"/>
    </source>
</evidence>
<accession>A0A059BRA3</accession>
<organism evidence="1">
    <name type="scientific">Eucalyptus grandis</name>
    <name type="common">Flooded gum</name>
    <dbReference type="NCBI Taxonomy" id="71139"/>
    <lineage>
        <taxon>Eukaryota</taxon>
        <taxon>Viridiplantae</taxon>
        <taxon>Streptophyta</taxon>
        <taxon>Embryophyta</taxon>
        <taxon>Tracheophyta</taxon>
        <taxon>Spermatophyta</taxon>
        <taxon>Magnoliopsida</taxon>
        <taxon>eudicotyledons</taxon>
        <taxon>Gunneridae</taxon>
        <taxon>Pentapetalae</taxon>
        <taxon>rosids</taxon>
        <taxon>malvids</taxon>
        <taxon>Myrtales</taxon>
        <taxon>Myrtaceae</taxon>
        <taxon>Myrtoideae</taxon>
        <taxon>Eucalypteae</taxon>
        <taxon>Eucalyptus</taxon>
    </lineage>
</organism>
<sequence length="79" mass="8574">MSTCKSSLNVANQYHKHLFIVSSSVLDNGTMKGDAIPPLVLLTYKLHVNLCPVIQCSIGLCFAPSSQNPYEILVAVNLL</sequence>
<name>A0A059BRA3_EUCGR</name>
<dbReference type="InParanoid" id="A0A059BRA3"/>
<dbReference type="EMBL" id="KK198758">
    <property type="protein sequence ID" value="KCW68813.1"/>
    <property type="molecule type" value="Genomic_DNA"/>
</dbReference>
<reference evidence="1" key="1">
    <citation type="submission" date="2013-07" db="EMBL/GenBank/DDBJ databases">
        <title>The genome of Eucalyptus grandis.</title>
        <authorList>
            <person name="Schmutz J."/>
            <person name="Hayes R."/>
            <person name="Myburg A."/>
            <person name="Tuskan G."/>
            <person name="Grattapaglia D."/>
            <person name="Rokhsar D.S."/>
        </authorList>
    </citation>
    <scope>NUCLEOTIDE SEQUENCE</scope>
    <source>
        <tissue evidence="1">Leaf extractions</tissue>
    </source>
</reference>
<protein>
    <submittedName>
        <fullName evidence="1">Uncharacterized protein</fullName>
    </submittedName>
</protein>
<dbReference type="Gramene" id="KCW68813">
    <property type="protein sequence ID" value="KCW68813"/>
    <property type="gene ID" value="EUGRSUZ_F02412"/>
</dbReference>
<proteinExistence type="predicted"/>
<gene>
    <name evidence="1" type="ORF">EUGRSUZ_F02412</name>
</gene>